<protein>
    <submittedName>
        <fullName evidence="2">Glyoxylase-like metal-dependent hydrolase (Beta-lactamase superfamily II)</fullName>
    </submittedName>
</protein>
<dbReference type="OrthoDB" id="3865988at2"/>
<dbReference type="PANTHER" id="PTHR43717">
    <property type="entry name" value="ANAEROBIC NITRIC OXIDE REDUCTASE FLAVORUBREDOXIN"/>
    <property type="match status" value="1"/>
</dbReference>
<dbReference type="InterPro" id="IPR036866">
    <property type="entry name" value="RibonucZ/Hydroxyglut_hydro"/>
</dbReference>
<evidence type="ECO:0000313" key="2">
    <source>
        <dbReference type="EMBL" id="MBE1599651.1"/>
    </source>
</evidence>
<evidence type="ECO:0000259" key="1">
    <source>
        <dbReference type="SMART" id="SM00849"/>
    </source>
</evidence>
<dbReference type="SMART" id="SM00849">
    <property type="entry name" value="Lactamase_B"/>
    <property type="match status" value="1"/>
</dbReference>
<organism evidence="2 3">
    <name type="scientific">Streptomyces stelliscabiei</name>
    <dbReference type="NCBI Taxonomy" id="146820"/>
    <lineage>
        <taxon>Bacteria</taxon>
        <taxon>Bacillati</taxon>
        <taxon>Actinomycetota</taxon>
        <taxon>Actinomycetes</taxon>
        <taxon>Kitasatosporales</taxon>
        <taxon>Streptomycetaceae</taxon>
        <taxon>Streptomyces</taxon>
    </lineage>
</organism>
<dbReference type="Gene3D" id="3.60.15.10">
    <property type="entry name" value="Ribonuclease Z/Hydroxyacylglutathione hydrolase-like"/>
    <property type="match status" value="1"/>
</dbReference>
<dbReference type="GO" id="GO:0016787">
    <property type="term" value="F:hydrolase activity"/>
    <property type="evidence" value="ECO:0007669"/>
    <property type="project" value="UniProtKB-KW"/>
</dbReference>
<dbReference type="RefSeq" id="WP_046916391.1">
    <property type="nucleotide sequence ID" value="NZ_JADBGF010000001.1"/>
</dbReference>
<feature type="domain" description="Metallo-beta-lactamase" evidence="1">
    <location>
        <begin position="34"/>
        <end position="232"/>
    </location>
</feature>
<accession>A0A8I0P4Q9</accession>
<keyword evidence="3" id="KW-1185">Reference proteome</keyword>
<evidence type="ECO:0000313" key="3">
    <source>
        <dbReference type="Proteomes" id="UP000629287"/>
    </source>
</evidence>
<sequence>MPLQKVRPGTVHTVRPDITVLADSLEVPGIGHIPVNAFVLSAAQPVVVDTGLGLPDRDFVETLATVLDPADVRWIWLTHPDRDHTGGLFDLLAAAPDARVVTTFVGAGILSCERPLPLDRCYLLNPGESMDIGDRTLTGFRPPLFDNPATVGFFDDRSGVCFSSDCFGAPLPTADLAQADDVREVPADDLRMAQLLWATVDSPWVRTVDRDKYLATFGPLADREPDLVLSTHLPPATGITNSLFDTLATAPDAPPFTGPDQAALEQMLAGFEPNGGGHGG</sequence>
<gene>
    <name evidence="2" type="ORF">H4687_005780</name>
</gene>
<dbReference type="SUPFAM" id="SSF56281">
    <property type="entry name" value="Metallo-hydrolase/oxidoreductase"/>
    <property type="match status" value="1"/>
</dbReference>
<dbReference type="AlphaFoldDB" id="A0A8I0P4Q9"/>
<dbReference type="EMBL" id="JADBGF010000001">
    <property type="protein sequence ID" value="MBE1599651.1"/>
    <property type="molecule type" value="Genomic_DNA"/>
</dbReference>
<dbReference type="GeneID" id="86830333"/>
<comment type="caution">
    <text evidence="2">The sequence shown here is derived from an EMBL/GenBank/DDBJ whole genome shotgun (WGS) entry which is preliminary data.</text>
</comment>
<dbReference type="Proteomes" id="UP000629287">
    <property type="component" value="Unassembled WGS sequence"/>
</dbReference>
<dbReference type="InterPro" id="IPR001279">
    <property type="entry name" value="Metallo-B-lactamas"/>
</dbReference>
<dbReference type="PANTHER" id="PTHR43717:SF1">
    <property type="entry name" value="ANAEROBIC NITRIC OXIDE REDUCTASE FLAVORUBREDOXIN"/>
    <property type="match status" value="1"/>
</dbReference>
<name>A0A8I0P4Q9_9ACTN</name>
<keyword evidence="2" id="KW-0378">Hydrolase</keyword>
<proteinExistence type="predicted"/>
<reference evidence="2 3" key="1">
    <citation type="submission" date="2020-10" db="EMBL/GenBank/DDBJ databases">
        <title>Sequencing the genomes of 1000 actinobacteria strains.</title>
        <authorList>
            <person name="Klenk H.-P."/>
        </authorList>
    </citation>
    <scope>NUCLEOTIDE SEQUENCE [LARGE SCALE GENOMIC DNA]</scope>
    <source>
        <strain evidence="2 3">DSM 41803</strain>
    </source>
</reference>
<dbReference type="Pfam" id="PF00753">
    <property type="entry name" value="Lactamase_B"/>
    <property type="match status" value="1"/>
</dbReference>